<evidence type="ECO:0000256" key="5">
    <source>
        <dbReference type="ARBA" id="ARBA00022989"/>
    </source>
</evidence>
<dbReference type="CDD" id="cd06261">
    <property type="entry name" value="TM_PBP2"/>
    <property type="match status" value="1"/>
</dbReference>
<comment type="caution">
    <text evidence="9">The sequence shown here is derived from an EMBL/GenBank/DDBJ whole genome shotgun (WGS) entry which is preliminary data.</text>
</comment>
<evidence type="ECO:0000259" key="8">
    <source>
        <dbReference type="PROSITE" id="PS50928"/>
    </source>
</evidence>
<accession>X1IDX9</accession>
<feature type="domain" description="ABC transmembrane type-1" evidence="8">
    <location>
        <begin position="90"/>
        <end position="279"/>
    </location>
</feature>
<dbReference type="GO" id="GO:0055085">
    <property type="term" value="P:transmembrane transport"/>
    <property type="evidence" value="ECO:0007669"/>
    <property type="project" value="InterPro"/>
</dbReference>
<protein>
    <recommendedName>
        <fullName evidence="8">ABC transmembrane type-1 domain-containing protein</fullName>
    </recommendedName>
</protein>
<evidence type="ECO:0000256" key="2">
    <source>
        <dbReference type="ARBA" id="ARBA00022448"/>
    </source>
</evidence>
<dbReference type="InterPro" id="IPR035906">
    <property type="entry name" value="MetI-like_sf"/>
</dbReference>
<proteinExistence type="predicted"/>
<dbReference type="PANTHER" id="PTHR30465">
    <property type="entry name" value="INNER MEMBRANE ABC TRANSPORTER"/>
    <property type="match status" value="1"/>
</dbReference>
<dbReference type="SUPFAM" id="SSF161098">
    <property type="entry name" value="MetI-like"/>
    <property type="match status" value="1"/>
</dbReference>
<keyword evidence="4 7" id="KW-0812">Transmembrane</keyword>
<name>X1IDX9_9ZZZZ</name>
<evidence type="ECO:0000256" key="6">
    <source>
        <dbReference type="ARBA" id="ARBA00023136"/>
    </source>
</evidence>
<feature type="transmembrane region" description="Helical" evidence="7">
    <location>
        <begin position="125"/>
        <end position="151"/>
    </location>
</feature>
<dbReference type="PROSITE" id="PS50928">
    <property type="entry name" value="ABC_TM1"/>
    <property type="match status" value="1"/>
</dbReference>
<sequence>MIPTLIAISIISFAIIQAPPGDYLTLYIGRLMAQGEMIDLSTIEALRVRWGLGQPLYIQYFKWIGGVLRGDFGRSLEWNTPVSELIAERLPWSLTISFTAFIFVYLIGIPIGTLSATRQYSIRDYIFTVIGFMGLAIPNFLLALIMLWFYFVYTGDVAVGLFSSQFLMAPWSFAKILDLLKHLWMPGIIIGTAGTAGLIRIMRANLLDELQKPYVMVARAKGLTERKLLYKYPFRIAINPVISTIGWTLPALVSGELLVSLVLNIPTIAPIFLSSLMSQ</sequence>
<keyword evidence="2" id="KW-0813">Transport</keyword>
<gene>
    <name evidence="9" type="ORF">S03H2_32420</name>
</gene>
<feature type="transmembrane region" description="Helical" evidence="7">
    <location>
        <begin position="183"/>
        <end position="202"/>
    </location>
</feature>
<dbReference type="InterPro" id="IPR045621">
    <property type="entry name" value="BPD_transp_1_N"/>
</dbReference>
<keyword evidence="5 7" id="KW-1133">Transmembrane helix</keyword>
<comment type="subcellular location">
    <subcellularLocation>
        <location evidence="1">Cell membrane</location>
        <topology evidence="1">Multi-pass membrane protein</topology>
    </subcellularLocation>
</comment>
<dbReference type="AlphaFoldDB" id="X1IDX9"/>
<evidence type="ECO:0000256" key="3">
    <source>
        <dbReference type="ARBA" id="ARBA00022475"/>
    </source>
</evidence>
<feature type="non-terminal residue" evidence="9">
    <location>
        <position position="279"/>
    </location>
</feature>
<organism evidence="9">
    <name type="scientific">marine sediment metagenome</name>
    <dbReference type="NCBI Taxonomy" id="412755"/>
    <lineage>
        <taxon>unclassified sequences</taxon>
        <taxon>metagenomes</taxon>
        <taxon>ecological metagenomes</taxon>
    </lineage>
</organism>
<dbReference type="PANTHER" id="PTHR30465:SF43">
    <property type="entry name" value="OLIGOPEPTIDE ABC TRANSPORTER, PERMEASE PROTEIN"/>
    <property type="match status" value="1"/>
</dbReference>
<reference evidence="9" key="1">
    <citation type="journal article" date="2014" name="Front. Microbiol.">
        <title>High frequency of phylogenetically diverse reductive dehalogenase-homologous genes in deep subseafloor sedimentary metagenomes.</title>
        <authorList>
            <person name="Kawai M."/>
            <person name="Futagami T."/>
            <person name="Toyoda A."/>
            <person name="Takaki Y."/>
            <person name="Nishi S."/>
            <person name="Hori S."/>
            <person name="Arai W."/>
            <person name="Tsubouchi T."/>
            <person name="Morono Y."/>
            <person name="Uchiyama I."/>
            <person name="Ito T."/>
            <person name="Fujiyama A."/>
            <person name="Inagaki F."/>
            <person name="Takami H."/>
        </authorList>
    </citation>
    <scope>NUCLEOTIDE SEQUENCE</scope>
    <source>
        <strain evidence="9">Expedition CK06-06</strain>
    </source>
</reference>
<dbReference type="GO" id="GO:0005886">
    <property type="term" value="C:plasma membrane"/>
    <property type="evidence" value="ECO:0007669"/>
    <property type="project" value="UniProtKB-SubCell"/>
</dbReference>
<feature type="transmembrane region" description="Helical" evidence="7">
    <location>
        <begin position="92"/>
        <end position="113"/>
    </location>
</feature>
<dbReference type="InterPro" id="IPR000515">
    <property type="entry name" value="MetI-like"/>
</dbReference>
<dbReference type="EMBL" id="BARU01019698">
    <property type="protein sequence ID" value="GAH55793.1"/>
    <property type="molecule type" value="Genomic_DNA"/>
</dbReference>
<feature type="transmembrane region" description="Helical" evidence="7">
    <location>
        <begin position="257"/>
        <end position="277"/>
    </location>
</feature>
<dbReference type="Pfam" id="PF19300">
    <property type="entry name" value="BPD_transp_1_N"/>
    <property type="match status" value="1"/>
</dbReference>
<keyword evidence="3" id="KW-1003">Cell membrane</keyword>
<evidence type="ECO:0000313" key="9">
    <source>
        <dbReference type="EMBL" id="GAH55793.1"/>
    </source>
</evidence>
<dbReference type="Pfam" id="PF00528">
    <property type="entry name" value="BPD_transp_1"/>
    <property type="match status" value="1"/>
</dbReference>
<keyword evidence="6 7" id="KW-0472">Membrane</keyword>
<evidence type="ECO:0000256" key="7">
    <source>
        <dbReference type="SAM" id="Phobius"/>
    </source>
</evidence>
<dbReference type="Gene3D" id="1.10.3720.10">
    <property type="entry name" value="MetI-like"/>
    <property type="match status" value="1"/>
</dbReference>
<evidence type="ECO:0000256" key="4">
    <source>
        <dbReference type="ARBA" id="ARBA00022692"/>
    </source>
</evidence>
<evidence type="ECO:0000256" key="1">
    <source>
        <dbReference type="ARBA" id="ARBA00004651"/>
    </source>
</evidence>